<dbReference type="FunFam" id="3.40.50.2000:FF:000027">
    <property type="entry name" value="Glycosyltransferase"/>
    <property type="match status" value="1"/>
</dbReference>
<dbReference type="CDD" id="cd03784">
    <property type="entry name" value="GT1_Gtf-like"/>
    <property type="match status" value="1"/>
</dbReference>
<sequence>MASHAVSSGKKPHVVCVPFPAQGHINPMLKVAKLLYARGFHFTFVNTNYNHKRLIRSRGPNALDGLHSFRFESIPDGLPETNKDVMQDVPHLCESTMKNCLAPFKELLWRINTREDVPPVSCIVSDGVMSFTLDAAEELGVPDVLFWTPSACGFLAYLHFYRFIEKGLIITTKRDESYLATKIDWIPSMRNLRLKDIPSFIRATNLEDIMTFLPMRPTEPNVLRLSFSTHSIVLSMMPSNLFNLSFLKLNQEIDEESDIGQMGTNMWREEMECLDWLDTKSPNSVVYVNFGSITVMSAKQLVEFAWGLAATKKDLVAGDVPMLPPKFLLETADRRMLASWCPQEKVLSHPAIGGFLTHSGWNSTLESLSGGVPMVCWPFFAEQQTNCKYCCDEWEVGMEIGGDVRKEEVEELVRELMDGDKGKKMREKTEEWRRLAEEATKHMCGSSELKFQMVVDKVLLGGVERLHGDYNLL</sequence>
<dbReference type="Gramene" id="fgenesh2_kg.1__2432__AT1G22370.2">
    <property type="protein sequence ID" value="fgenesh2_kg.1__2432__AT1G22370.2"/>
    <property type="gene ID" value="fgenesh2_kg.1__2432__AT1G22370.2"/>
</dbReference>
<name>D7KLQ5_ARALL</name>
<evidence type="ECO:0000256" key="2">
    <source>
        <dbReference type="ARBA" id="ARBA00022676"/>
    </source>
</evidence>
<dbReference type="PANTHER" id="PTHR11926">
    <property type="entry name" value="GLUCOSYL/GLUCURONOSYL TRANSFERASES"/>
    <property type="match status" value="1"/>
</dbReference>
<evidence type="ECO:0000256" key="3">
    <source>
        <dbReference type="ARBA" id="ARBA00022679"/>
    </source>
</evidence>
<accession>D7KLQ5</accession>
<dbReference type="InterPro" id="IPR002213">
    <property type="entry name" value="UDP_glucos_trans"/>
</dbReference>
<proteinExistence type="inferred from homology"/>
<evidence type="ECO:0000313" key="7">
    <source>
        <dbReference type="EMBL" id="EFH69481.1"/>
    </source>
</evidence>
<keyword evidence="8" id="KW-1185">Reference proteome</keyword>
<dbReference type="Gene3D" id="3.40.50.2000">
    <property type="entry name" value="Glycogen Phosphorylase B"/>
    <property type="match status" value="2"/>
</dbReference>
<dbReference type="PROSITE" id="PS00375">
    <property type="entry name" value="UDPGT"/>
    <property type="match status" value="1"/>
</dbReference>
<dbReference type="InterPro" id="IPR035595">
    <property type="entry name" value="UDP_glycos_trans_CS"/>
</dbReference>
<dbReference type="FunFam" id="3.40.50.2000:FF:000065">
    <property type="entry name" value="Glycosyltransferase"/>
    <property type="match status" value="1"/>
</dbReference>
<comment type="similarity">
    <text evidence="1 4">Belongs to the UDP-glycosyltransferase family.</text>
</comment>
<dbReference type="HOGENOM" id="CLU_001724_0_0_1"/>
<dbReference type="GO" id="GO:0080043">
    <property type="term" value="F:quercetin 3-O-glucosyltransferase activity"/>
    <property type="evidence" value="ECO:0007669"/>
    <property type="project" value="TreeGrafter"/>
</dbReference>
<keyword evidence="3 4" id="KW-0808">Transferase</keyword>
<dbReference type="Pfam" id="PF26168">
    <property type="entry name" value="Glyco_transf_N"/>
    <property type="match status" value="1"/>
</dbReference>
<keyword evidence="2 4" id="KW-0328">Glycosyltransferase</keyword>
<dbReference type="Proteomes" id="UP000008694">
    <property type="component" value="Unassembled WGS sequence"/>
</dbReference>
<dbReference type="AlphaFoldDB" id="D7KLQ5"/>
<reference evidence="8" key="1">
    <citation type="journal article" date="2011" name="Nat. Genet.">
        <title>The Arabidopsis lyrata genome sequence and the basis of rapid genome size change.</title>
        <authorList>
            <person name="Hu T.T."/>
            <person name="Pattyn P."/>
            <person name="Bakker E.G."/>
            <person name="Cao J."/>
            <person name="Cheng J.-F."/>
            <person name="Clark R.M."/>
            <person name="Fahlgren N."/>
            <person name="Fawcett J.A."/>
            <person name="Grimwood J."/>
            <person name="Gundlach H."/>
            <person name="Haberer G."/>
            <person name="Hollister J.D."/>
            <person name="Ossowski S."/>
            <person name="Ottilar R.P."/>
            <person name="Salamov A.A."/>
            <person name="Schneeberger K."/>
            <person name="Spannagl M."/>
            <person name="Wang X."/>
            <person name="Yang L."/>
            <person name="Nasrallah M.E."/>
            <person name="Bergelson J."/>
            <person name="Carrington J.C."/>
            <person name="Gaut B.S."/>
            <person name="Schmutz J."/>
            <person name="Mayer K.F.X."/>
            <person name="Van de Peer Y."/>
            <person name="Grigoriev I.V."/>
            <person name="Nordborg M."/>
            <person name="Weigel D."/>
            <person name="Guo Y.-L."/>
        </authorList>
    </citation>
    <scope>NUCLEOTIDE SEQUENCE [LARGE SCALE GENOMIC DNA]</scope>
    <source>
        <strain evidence="8">cv. MN47</strain>
    </source>
</reference>
<organism evidence="8">
    <name type="scientific">Arabidopsis lyrata subsp. lyrata</name>
    <name type="common">Lyre-leaved rock-cress</name>
    <dbReference type="NCBI Taxonomy" id="81972"/>
    <lineage>
        <taxon>Eukaryota</taxon>
        <taxon>Viridiplantae</taxon>
        <taxon>Streptophyta</taxon>
        <taxon>Embryophyta</taxon>
        <taxon>Tracheophyta</taxon>
        <taxon>Spermatophyta</taxon>
        <taxon>Magnoliopsida</taxon>
        <taxon>eudicotyledons</taxon>
        <taxon>Gunneridae</taxon>
        <taxon>Pentapetalae</taxon>
        <taxon>rosids</taxon>
        <taxon>malvids</taxon>
        <taxon>Brassicales</taxon>
        <taxon>Brassicaceae</taxon>
        <taxon>Camelineae</taxon>
        <taxon>Arabidopsis</taxon>
    </lineage>
</organism>
<protein>
    <recommendedName>
        <fullName evidence="5">Glycosyltransferase</fullName>
        <ecNumber evidence="5">2.4.1.-</ecNumber>
    </recommendedName>
</protein>
<evidence type="ECO:0000256" key="1">
    <source>
        <dbReference type="ARBA" id="ARBA00009995"/>
    </source>
</evidence>
<dbReference type="EMBL" id="GL348713">
    <property type="protein sequence ID" value="EFH69481.1"/>
    <property type="molecule type" value="Genomic_DNA"/>
</dbReference>
<dbReference type="InterPro" id="IPR058980">
    <property type="entry name" value="Glyco_transf_N"/>
</dbReference>
<evidence type="ECO:0000259" key="6">
    <source>
        <dbReference type="Pfam" id="PF26168"/>
    </source>
</evidence>
<evidence type="ECO:0000256" key="4">
    <source>
        <dbReference type="RuleBase" id="RU003718"/>
    </source>
</evidence>
<gene>
    <name evidence="7" type="ORF">ARALYDRAFT_472478</name>
</gene>
<evidence type="ECO:0000256" key="5">
    <source>
        <dbReference type="RuleBase" id="RU362057"/>
    </source>
</evidence>
<dbReference type="GO" id="GO:0080044">
    <property type="term" value="F:quercetin 7-O-glucosyltransferase activity"/>
    <property type="evidence" value="ECO:0007669"/>
    <property type="project" value="TreeGrafter"/>
</dbReference>
<dbReference type="SUPFAM" id="SSF53756">
    <property type="entry name" value="UDP-Glycosyltransferase/glycogen phosphorylase"/>
    <property type="match status" value="1"/>
</dbReference>
<dbReference type="EC" id="2.4.1.-" evidence="5"/>
<dbReference type="eggNOG" id="KOG1192">
    <property type="taxonomic scope" value="Eukaryota"/>
</dbReference>
<feature type="domain" description="Glycosyltransferase N-terminal" evidence="6">
    <location>
        <begin position="14"/>
        <end position="72"/>
    </location>
</feature>
<dbReference type="Pfam" id="PF00201">
    <property type="entry name" value="UDPGT"/>
    <property type="match status" value="1"/>
</dbReference>
<evidence type="ECO:0000313" key="8">
    <source>
        <dbReference type="Proteomes" id="UP000008694"/>
    </source>
</evidence>
<dbReference type="PANTHER" id="PTHR11926:SF774">
    <property type="entry name" value="UDP-GLYCOSYLTRANSFERASE 85A1-RELATED"/>
    <property type="match status" value="1"/>
</dbReference>